<feature type="region of interest" description="Disordered" evidence="5">
    <location>
        <begin position="154"/>
        <end position="227"/>
    </location>
</feature>
<dbReference type="PANTHER" id="PTHR13274">
    <property type="entry name" value="MITOCHONDRIAL RIBOSOMAL PROTEIN S25"/>
    <property type="match status" value="1"/>
</dbReference>
<keyword evidence="7" id="KW-1185">Reference proteome</keyword>
<dbReference type="GO" id="GO:0005840">
    <property type="term" value="C:ribosome"/>
    <property type="evidence" value="ECO:0007669"/>
    <property type="project" value="UniProtKB-KW"/>
</dbReference>
<dbReference type="SUPFAM" id="SSF52833">
    <property type="entry name" value="Thioredoxin-like"/>
    <property type="match status" value="1"/>
</dbReference>
<keyword evidence="2" id="KW-0689">Ribosomal protein</keyword>
<evidence type="ECO:0008006" key="8">
    <source>
        <dbReference type="Google" id="ProtNLM"/>
    </source>
</evidence>
<comment type="caution">
    <text evidence="6">The sequence shown here is derived from an EMBL/GenBank/DDBJ whole genome shotgun (WGS) entry which is preliminary data.</text>
</comment>
<evidence type="ECO:0000256" key="1">
    <source>
        <dbReference type="ARBA" id="ARBA00004173"/>
    </source>
</evidence>
<dbReference type="PANTHER" id="PTHR13274:SF2">
    <property type="entry name" value="SMALL RIBOSOMAL SUBUNIT PROTEIN MS25"/>
    <property type="match status" value="1"/>
</dbReference>
<reference evidence="6" key="1">
    <citation type="submission" date="2020-11" db="EMBL/GenBank/DDBJ databases">
        <authorList>
            <consortium name="DOE Joint Genome Institute"/>
            <person name="Ahrendt S."/>
            <person name="Riley R."/>
            <person name="Andreopoulos W."/>
            <person name="Labutti K."/>
            <person name="Pangilinan J."/>
            <person name="Ruiz-Duenas F.J."/>
            <person name="Barrasa J.M."/>
            <person name="Sanchez-Garcia M."/>
            <person name="Camarero S."/>
            <person name="Miyauchi S."/>
            <person name="Serrano A."/>
            <person name="Linde D."/>
            <person name="Babiker R."/>
            <person name="Drula E."/>
            <person name="Ayuso-Fernandez I."/>
            <person name="Pacheco R."/>
            <person name="Padilla G."/>
            <person name="Ferreira P."/>
            <person name="Barriuso J."/>
            <person name="Kellner H."/>
            <person name="Castanera R."/>
            <person name="Alfaro M."/>
            <person name="Ramirez L."/>
            <person name="Pisabarro A.G."/>
            <person name="Kuo A."/>
            <person name="Tritt A."/>
            <person name="Lipzen A."/>
            <person name="He G."/>
            <person name="Yan M."/>
            <person name="Ng V."/>
            <person name="Cullen D."/>
            <person name="Martin F."/>
            <person name="Rosso M.-N."/>
            <person name="Henrissat B."/>
            <person name="Hibbett D."/>
            <person name="Martinez A.T."/>
            <person name="Grigoriev I.V."/>
        </authorList>
    </citation>
    <scope>NUCLEOTIDE SEQUENCE</scope>
    <source>
        <strain evidence="6">CBS 506.95</strain>
    </source>
</reference>
<evidence type="ECO:0000256" key="4">
    <source>
        <dbReference type="ARBA" id="ARBA00023274"/>
    </source>
</evidence>
<dbReference type="Proteomes" id="UP000807306">
    <property type="component" value="Unassembled WGS sequence"/>
</dbReference>
<dbReference type="AlphaFoldDB" id="A0A9P6JJV5"/>
<organism evidence="6 7">
    <name type="scientific">Crepidotus variabilis</name>
    <dbReference type="NCBI Taxonomy" id="179855"/>
    <lineage>
        <taxon>Eukaryota</taxon>
        <taxon>Fungi</taxon>
        <taxon>Dikarya</taxon>
        <taxon>Basidiomycota</taxon>
        <taxon>Agaricomycotina</taxon>
        <taxon>Agaricomycetes</taxon>
        <taxon>Agaricomycetidae</taxon>
        <taxon>Agaricales</taxon>
        <taxon>Agaricineae</taxon>
        <taxon>Crepidotaceae</taxon>
        <taxon>Crepidotus</taxon>
    </lineage>
</organism>
<dbReference type="GO" id="GO:0005739">
    <property type="term" value="C:mitochondrion"/>
    <property type="evidence" value="ECO:0007669"/>
    <property type="project" value="UniProtKB-SubCell"/>
</dbReference>
<evidence type="ECO:0000313" key="7">
    <source>
        <dbReference type="Proteomes" id="UP000807306"/>
    </source>
</evidence>
<feature type="compositionally biased region" description="Basic and acidic residues" evidence="5">
    <location>
        <begin position="200"/>
        <end position="220"/>
    </location>
</feature>
<keyword evidence="4" id="KW-0687">Ribonucleoprotein</keyword>
<protein>
    <recommendedName>
        <fullName evidence="8">Ribosomal protein/NADH dehydrogenase domain-containing protein</fullName>
    </recommendedName>
</protein>
<feature type="compositionally biased region" description="Basic and acidic residues" evidence="5">
    <location>
        <begin position="178"/>
        <end position="193"/>
    </location>
</feature>
<proteinExistence type="predicted"/>
<dbReference type="InterPro" id="IPR040049">
    <property type="entry name" value="Ribosomal_mS25/mL61"/>
</dbReference>
<gene>
    <name evidence="6" type="ORF">CPB83DRAFT_862549</name>
</gene>
<evidence type="ECO:0000256" key="3">
    <source>
        <dbReference type="ARBA" id="ARBA00023128"/>
    </source>
</evidence>
<evidence type="ECO:0000313" key="6">
    <source>
        <dbReference type="EMBL" id="KAF9523652.1"/>
    </source>
</evidence>
<comment type="subcellular location">
    <subcellularLocation>
        <location evidence="1">Mitochondrion</location>
    </subcellularLocation>
</comment>
<dbReference type="OrthoDB" id="1696305at2759"/>
<sequence length="227" mass="25865">MASTSTVKTTLPRGIHKLSKLLEQLNQHPRLTLSSEVKSLRLTLSAKNDHWGAKHFIQNELPRIRYANPNLAIEVHKWPTSPNDKWRPEIEVALDEKKKKVVNLSMHNKLASSILTDLMDQYGGEPWKAAVAEAKKKGTSVIPEEVLAKEAEAVKDAKTKPQPQAGQADTLPNLWEYLNKHPDKRAQHEETLQQRRARRDRLLEKEQETMARITERKAESQESQAPA</sequence>
<dbReference type="InterPro" id="IPR036249">
    <property type="entry name" value="Thioredoxin-like_sf"/>
</dbReference>
<name>A0A9P6JJV5_9AGAR</name>
<accession>A0A9P6JJV5</accession>
<evidence type="ECO:0000256" key="2">
    <source>
        <dbReference type="ARBA" id="ARBA00022980"/>
    </source>
</evidence>
<dbReference type="EMBL" id="MU157913">
    <property type="protein sequence ID" value="KAF9523652.1"/>
    <property type="molecule type" value="Genomic_DNA"/>
</dbReference>
<keyword evidence="3" id="KW-0496">Mitochondrion</keyword>
<evidence type="ECO:0000256" key="5">
    <source>
        <dbReference type="SAM" id="MobiDB-lite"/>
    </source>
</evidence>
<dbReference type="GO" id="GO:0003735">
    <property type="term" value="F:structural constituent of ribosome"/>
    <property type="evidence" value="ECO:0007669"/>
    <property type="project" value="InterPro"/>
</dbReference>
<dbReference type="GO" id="GO:1990904">
    <property type="term" value="C:ribonucleoprotein complex"/>
    <property type="evidence" value="ECO:0007669"/>
    <property type="project" value="UniProtKB-KW"/>
</dbReference>